<organism evidence="3 4">
    <name type="scientific">Limulus polyphemus</name>
    <name type="common">Atlantic horseshoe crab</name>
    <dbReference type="NCBI Taxonomy" id="6850"/>
    <lineage>
        <taxon>Eukaryota</taxon>
        <taxon>Metazoa</taxon>
        <taxon>Ecdysozoa</taxon>
        <taxon>Arthropoda</taxon>
        <taxon>Chelicerata</taxon>
        <taxon>Merostomata</taxon>
        <taxon>Xiphosura</taxon>
        <taxon>Limulidae</taxon>
        <taxon>Limulus</taxon>
    </lineage>
</organism>
<sequence length="1073" mass="120336">MSDKENDKAFKKNNKNDRGNDKDSLKSCDLSEKEDSGLKTKKNLNIYYNATKHIQNMESTRKEEATDSEMLASKDGTFLTVTDVESNGTSESVSQGHHTNVRATCNSTSCDESSGSSSPARKATDMIMATLSLNSSDKVIICNGFGPSEFWVQKCEEQQSLISLTEKLQETCTYDKTLDYKNFSPAKGDLCAALFQEDKTWYRARIGRVLKKGIYSVYFLDYGNTDYCCKNDLKPLPAELAKVPAQAIKCCLPNIVPVGDADTWSDDVVTTFATLVNGNSFHIELIQITPSGISEIELIDQHGNKVSDLLLMGKLAMRKPSVTGPPKPDAPAVEANIPEETQEATEILPSVPYGTVIEKLKLGQVVQLIITVVDTEKKEMWLAIVDEEVVQAVCEVQEELANEYLVSSGDPNYSPVAGEIIGTQSPSDDVWYRAYVLSIQNGTLLVRYIDYGNEETTTKSVPLKPEQKKCPSFAARCTVSNISDDFTDEQLKELWIPNQALTASVKSLEKAKVTFEITNDSGNCICFLEGEPWYYDILIGQTTLITKNETTSSESLIASHPVKNQSICENLGEHFNPNFPSVTQVSSKVMAVSSVAKPTIISPKNKWIKRENMKEQIVSGWDQSEIQVVWIDPENSFYVHKFSDAPHLQKMMQKLNQHCNSISLRSTSIPVDVVVSAKFKEDQQWYRASVTKRKDSSHIVHFLDYGNSDEVAESDICDLPEEFGNVPVFCIKVKLDDVPDSVMTADVKSALTSQLWIMKINDSKTEPVTVELLDSEGESLNKLLRSIEIGSNNIEKSQEINLQSKLPEANVLEKETTEDQQKISLAAKGDSIPEQKEPVFTQEERKFYFTDCSFIDLPVGKTVQLAVSSVTSHDVMFFQPIEEEVVTKLKEIMQKVNEHCDSLPDDGYVPETCEMCLAKFIDGLWYRAVALRPGESEVYILFADFGNTEMVATSNIRCIFPEIMNYPVIAQHCMLQDFPTDMEWTDEKLQELKRLLPESEVINATILEKSPDGYYIIDIPSVREYFIKKGLDTRVLERPEQAKLEHLIHEHQQVIEALQKQLKQSYGSFGSVK</sequence>
<protein>
    <submittedName>
        <fullName evidence="4 5">Tudor domain-containing protein 1-like isoform X1</fullName>
    </submittedName>
</protein>
<name>A0ABM1SII7_LIMPO</name>
<proteinExistence type="predicted"/>
<evidence type="ECO:0000313" key="3">
    <source>
        <dbReference type="Proteomes" id="UP000694941"/>
    </source>
</evidence>
<dbReference type="PANTHER" id="PTHR16442">
    <property type="entry name" value="RING FINGER PROTEIN 17"/>
    <property type="match status" value="1"/>
</dbReference>
<dbReference type="InterPro" id="IPR035437">
    <property type="entry name" value="SNase_OB-fold_sf"/>
</dbReference>
<feature type="domain" description="Tudor" evidence="2">
    <location>
        <begin position="668"/>
        <end position="726"/>
    </location>
</feature>
<feature type="domain" description="Tudor" evidence="2">
    <location>
        <begin position="414"/>
        <end position="472"/>
    </location>
</feature>
<dbReference type="Proteomes" id="UP000694941">
    <property type="component" value="Unplaced"/>
</dbReference>
<evidence type="ECO:0000256" key="1">
    <source>
        <dbReference type="SAM" id="MobiDB-lite"/>
    </source>
</evidence>
<dbReference type="RefSeq" id="XP_022243443.1">
    <property type="nucleotide sequence ID" value="XM_022387735.1"/>
</dbReference>
<gene>
    <name evidence="4 5" type="primary">LOC106460928</name>
</gene>
<dbReference type="Pfam" id="PF00567">
    <property type="entry name" value="TUDOR"/>
    <property type="match status" value="4"/>
</dbReference>
<feature type="domain" description="Tudor" evidence="2">
    <location>
        <begin position="184"/>
        <end position="243"/>
    </location>
</feature>
<dbReference type="Gene3D" id="2.40.50.90">
    <property type="match status" value="3"/>
</dbReference>
<dbReference type="PROSITE" id="PS50304">
    <property type="entry name" value="TUDOR"/>
    <property type="match status" value="4"/>
</dbReference>
<dbReference type="InterPro" id="IPR002999">
    <property type="entry name" value="Tudor"/>
</dbReference>
<dbReference type="SUPFAM" id="SSF63748">
    <property type="entry name" value="Tudor/PWWP/MBT"/>
    <property type="match status" value="4"/>
</dbReference>
<dbReference type="PANTHER" id="PTHR16442:SF1">
    <property type="entry name" value="RING FINGER PROTEIN 17"/>
    <property type="match status" value="1"/>
</dbReference>
<evidence type="ECO:0000313" key="4">
    <source>
        <dbReference type="RefSeq" id="XP_022243442.1"/>
    </source>
</evidence>
<evidence type="ECO:0000259" key="2">
    <source>
        <dbReference type="PROSITE" id="PS50304"/>
    </source>
</evidence>
<dbReference type="Gene3D" id="2.30.30.140">
    <property type="match status" value="4"/>
</dbReference>
<feature type="region of interest" description="Disordered" evidence="1">
    <location>
        <begin position="1"/>
        <end position="35"/>
    </location>
</feature>
<reference evidence="4 5" key="1">
    <citation type="submission" date="2025-05" db="UniProtKB">
        <authorList>
            <consortium name="RefSeq"/>
        </authorList>
    </citation>
    <scope>IDENTIFICATION</scope>
    <source>
        <tissue evidence="4 5">Muscle</tissue>
    </source>
</reference>
<dbReference type="SMART" id="SM00333">
    <property type="entry name" value="TUDOR"/>
    <property type="match status" value="4"/>
</dbReference>
<dbReference type="GeneID" id="106460928"/>
<feature type="domain" description="Tudor" evidence="2">
    <location>
        <begin position="909"/>
        <end position="966"/>
    </location>
</feature>
<accession>A0ABM1SII7</accession>
<dbReference type="RefSeq" id="XP_022243442.1">
    <property type="nucleotide sequence ID" value="XM_022387734.1"/>
</dbReference>
<keyword evidence="3" id="KW-1185">Reference proteome</keyword>
<evidence type="ECO:0000313" key="5">
    <source>
        <dbReference type="RefSeq" id="XP_022243443.1"/>
    </source>
</evidence>